<organism evidence="9 10">
    <name type="scientific">Marinibacterium profundimaris</name>
    <dbReference type="NCBI Taxonomy" id="1679460"/>
    <lineage>
        <taxon>Bacteria</taxon>
        <taxon>Pseudomonadati</taxon>
        <taxon>Pseudomonadota</taxon>
        <taxon>Alphaproteobacteria</taxon>
        <taxon>Rhodobacterales</taxon>
        <taxon>Paracoccaceae</taxon>
        <taxon>Marinibacterium</taxon>
    </lineage>
</organism>
<dbReference type="OrthoDB" id="3579489at2"/>
<protein>
    <submittedName>
        <fullName evidence="9">Branched-chain amino acid transporter AzlC</fullName>
    </submittedName>
</protein>
<proteinExistence type="inferred from homology"/>
<dbReference type="InterPro" id="IPR011606">
    <property type="entry name" value="Brnchd-chn_aa_trnsp_permease"/>
</dbReference>
<keyword evidence="4" id="KW-1003">Cell membrane</keyword>
<dbReference type="GO" id="GO:1903785">
    <property type="term" value="P:L-valine transmembrane transport"/>
    <property type="evidence" value="ECO:0007669"/>
    <property type="project" value="TreeGrafter"/>
</dbReference>
<keyword evidence="7 8" id="KW-0472">Membrane</keyword>
<evidence type="ECO:0000256" key="5">
    <source>
        <dbReference type="ARBA" id="ARBA00022692"/>
    </source>
</evidence>
<evidence type="ECO:0000256" key="1">
    <source>
        <dbReference type="ARBA" id="ARBA00004651"/>
    </source>
</evidence>
<keyword evidence="6 8" id="KW-1133">Transmembrane helix</keyword>
<evidence type="ECO:0000256" key="2">
    <source>
        <dbReference type="ARBA" id="ARBA00010735"/>
    </source>
</evidence>
<gene>
    <name evidence="9" type="ORF">ATO3_11840</name>
</gene>
<dbReference type="GO" id="GO:0005886">
    <property type="term" value="C:plasma membrane"/>
    <property type="evidence" value="ECO:0007669"/>
    <property type="project" value="UniProtKB-SubCell"/>
</dbReference>
<name>A0A225NHR7_9RHOB</name>
<dbReference type="Pfam" id="PF03591">
    <property type="entry name" value="AzlC"/>
    <property type="match status" value="1"/>
</dbReference>
<keyword evidence="3" id="KW-0813">Transport</keyword>
<feature type="transmembrane region" description="Helical" evidence="8">
    <location>
        <begin position="72"/>
        <end position="93"/>
    </location>
</feature>
<keyword evidence="5 8" id="KW-0812">Transmembrane</keyword>
<evidence type="ECO:0000313" key="10">
    <source>
        <dbReference type="Proteomes" id="UP000215377"/>
    </source>
</evidence>
<dbReference type="Proteomes" id="UP000215377">
    <property type="component" value="Unassembled WGS sequence"/>
</dbReference>
<dbReference type="AlphaFoldDB" id="A0A225NHR7"/>
<comment type="caution">
    <text evidence="9">The sequence shown here is derived from an EMBL/GenBank/DDBJ whole genome shotgun (WGS) entry which is preliminary data.</text>
</comment>
<accession>A0A225NHR7</accession>
<feature type="transmembrane region" description="Helical" evidence="8">
    <location>
        <begin position="213"/>
        <end position="231"/>
    </location>
</feature>
<evidence type="ECO:0000313" key="9">
    <source>
        <dbReference type="EMBL" id="OWU73375.1"/>
    </source>
</evidence>
<comment type="similarity">
    <text evidence="2">Belongs to the AzlC family.</text>
</comment>
<evidence type="ECO:0000256" key="4">
    <source>
        <dbReference type="ARBA" id="ARBA00022475"/>
    </source>
</evidence>
<reference evidence="9 10" key="1">
    <citation type="submission" date="2013-04" db="EMBL/GenBank/DDBJ databases">
        <title>Oceanicola sp. 22II1-22F33 Genome Sequencing.</title>
        <authorList>
            <person name="Lai Q."/>
            <person name="Li G."/>
            <person name="Shao Z."/>
        </authorList>
    </citation>
    <scope>NUCLEOTIDE SEQUENCE [LARGE SCALE GENOMIC DNA]</scope>
    <source>
        <strain evidence="9 10">22II1-22F33</strain>
    </source>
</reference>
<sequence length="239" mass="25460">MTSSTTNRALWRGARNSLPFIFVAGPFGLLFGVVASEAGLHVLESFSFSIAVFAGAAQFTALQLLEDNAPTLIVLVSALAVNLRCAMYSAALTPHMGAVPMWQRAFGSFFIVDQSYALSIVEFENKPDMSIAEKWAYFWGTNIIIAPLWVGMTLLGALVGGRIPETWSLDFAVPIAFIAITATMLRTPAHMAAAFVAITVSILTAGVPHNLGLIIAGIAGMITGAVVEAEIEKRTGRLL</sequence>
<evidence type="ECO:0000256" key="8">
    <source>
        <dbReference type="SAM" id="Phobius"/>
    </source>
</evidence>
<dbReference type="RefSeq" id="WP_088650080.1">
    <property type="nucleotide sequence ID" value="NZ_AQQR01000004.1"/>
</dbReference>
<evidence type="ECO:0000256" key="6">
    <source>
        <dbReference type="ARBA" id="ARBA00022989"/>
    </source>
</evidence>
<dbReference type="EMBL" id="AQQR01000004">
    <property type="protein sequence ID" value="OWU73375.1"/>
    <property type="molecule type" value="Genomic_DNA"/>
</dbReference>
<evidence type="ECO:0000256" key="7">
    <source>
        <dbReference type="ARBA" id="ARBA00023136"/>
    </source>
</evidence>
<keyword evidence="10" id="KW-1185">Reference proteome</keyword>
<dbReference type="PANTHER" id="PTHR34979">
    <property type="entry name" value="INNER MEMBRANE PROTEIN YGAZ"/>
    <property type="match status" value="1"/>
</dbReference>
<feature type="transmembrane region" description="Helical" evidence="8">
    <location>
        <begin position="46"/>
        <end position="65"/>
    </location>
</feature>
<feature type="transmembrane region" description="Helical" evidence="8">
    <location>
        <begin position="166"/>
        <end position="184"/>
    </location>
</feature>
<evidence type="ECO:0000256" key="3">
    <source>
        <dbReference type="ARBA" id="ARBA00022448"/>
    </source>
</evidence>
<comment type="subcellular location">
    <subcellularLocation>
        <location evidence="1">Cell membrane</location>
        <topology evidence="1">Multi-pass membrane protein</topology>
    </subcellularLocation>
</comment>
<feature type="transmembrane region" description="Helical" evidence="8">
    <location>
        <begin position="20"/>
        <end position="40"/>
    </location>
</feature>
<feature type="transmembrane region" description="Helical" evidence="8">
    <location>
        <begin position="135"/>
        <end position="160"/>
    </location>
</feature>
<dbReference type="PANTHER" id="PTHR34979:SF1">
    <property type="entry name" value="INNER MEMBRANE PROTEIN YGAZ"/>
    <property type="match status" value="1"/>
</dbReference>